<proteinExistence type="predicted"/>
<dbReference type="InterPro" id="IPR026889">
    <property type="entry name" value="Zn_Tnp"/>
</dbReference>
<evidence type="ECO:0000259" key="1">
    <source>
        <dbReference type="Pfam" id="PF04986"/>
    </source>
</evidence>
<comment type="caution">
    <text evidence="3">The sequence shown here is derived from an EMBL/GenBank/DDBJ whole genome shotgun (WGS) entry which is preliminary data.</text>
</comment>
<reference evidence="3" key="1">
    <citation type="journal article" date="2015" name="Nature">
        <title>Complex archaea that bridge the gap between prokaryotes and eukaryotes.</title>
        <authorList>
            <person name="Spang A."/>
            <person name="Saw J.H."/>
            <person name="Jorgensen S.L."/>
            <person name="Zaremba-Niedzwiedzka K."/>
            <person name="Martijn J."/>
            <person name="Lind A.E."/>
            <person name="van Eijk R."/>
            <person name="Schleper C."/>
            <person name="Guy L."/>
            <person name="Ettema T.J."/>
        </authorList>
    </citation>
    <scope>NUCLEOTIDE SEQUENCE</scope>
</reference>
<protein>
    <submittedName>
        <fullName evidence="3">Uncharacterized protein</fullName>
    </submittedName>
</protein>
<dbReference type="NCBIfam" id="NF033538">
    <property type="entry name" value="transpos_IS91"/>
    <property type="match status" value="1"/>
</dbReference>
<dbReference type="GO" id="GO:0004803">
    <property type="term" value="F:transposase activity"/>
    <property type="evidence" value="ECO:0007669"/>
    <property type="project" value="InterPro"/>
</dbReference>
<dbReference type="GO" id="GO:0003677">
    <property type="term" value="F:DNA binding"/>
    <property type="evidence" value="ECO:0007669"/>
    <property type="project" value="InterPro"/>
</dbReference>
<feature type="domain" description="Transposase zinc-binding" evidence="2">
    <location>
        <begin position="23"/>
        <end position="114"/>
    </location>
</feature>
<dbReference type="InterPro" id="IPR054832">
    <property type="entry name" value="transpos_IS91"/>
</dbReference>
<dbReference type="GO" id="GO:0006313">
    <property type="term" value="P:DNA transposition"/>
    <property type="evidence" value="ECO:0007669"/>
    <property type="project" value="InterPro"/>
</dbReference>
<sequence length="414" mass="46223">MPPSQRCKHRLSGSGPSLEVADIFRDHGAAWRAANAGHISLNQFKVMSAIERCRTAALGGHVARCADCAHEHVAYNSCRNRHCPKCQSGAAKTWLAAREAELLPVRYFHLVFTLPRPIADIAHQNKREIYNLLMRVSADTVIKIAADPKHLGAKVGITSVLHTWGSAMTHHPHVHMIVPGGGLSADGSKWIASRKNFLLSVRVLSRLYRRLILEGLSKLHKAGKLQFFGDHAELDDRAAFDTFLQPLRKIDWVVYAKEPFAGPSAVLAYLSRYTHRIAISNSRLIRFDERSVTFRVKDYRLKGAGRHTTMTLATPEFIRRFLIHVLPRGQHRIRHYGFFGNSNRAANIARIRQLLGAKAPNHQHFDDASNDDADKPPRVLALPCPCCGGQLIIVETIEPTQHSRAPPKPQRAAA</sequence>
<dbReference type="Pfam" id="PF04986">
    <property type="entry name" value="Y2_Tnp"/>
    <property type="match status" value="1"/>
</dbReference>
<dbReference type="PANTHER" id="PTHR37023:SF1">
    <property type="entry name" value="ISSOD25 TRANSPOSASE TNPA_ISSOD25"/>
    <property type="match status" value="1"/>
</dbReference>
<evidence type="ECO:0000313" key="3">
    <source>
        <dbReference type="EMBL" id="KKL99012.1"/>
    </source>
</evidence>
<dbReference type="PANTHER" id="PTHR37023">
    <property type="entry name" value="TRANSPOSASE"/>
    <property type="match status" value="1"/>
</dbReference>
<feature type="domain" description="Transposase IS801/IS1294" evidence="1">
    <location>
        <begin position="156"/>
        <end position="342"/>
    </location>
</feature>
<name>A0A0F9JJ42_9ZZZZ</name>
<dbReference type="Pfam" id="PF14319">
    <property type="entry name" value="Zn_Tnp_IS91"/>
    <property type="match status" value="1"/>
</dbReference>
<dbReference type="EMBL" id="LAZR01017777">
    <property type="protein sequence ID" value="KKL99012.1"/>
    <property type="molecule type" value="Genomic_DNA"/>
</dbReference>
<accession>A0A0F9JJ42</accession>
<gene>
    <name evidence="3" type="ORF">LCGC14_1818680</name>
</gene>
<organism evidence="3">
    <name type="scientific">marine sediment metagenome</name>
    <dbReference type="NCBI Taxonomy" id="412755"/>
    <lineage>
        <taxon>unclassified sequences</taxon>
        <taxon>metagenomes</taxon>
        <taxon>ecological metagenomes</taxon>
    </lineage>
</organism>
<dbReference type="InterPro" id="IPR007069">
    <property type="entry name" value="Transposase_32"/>
</dbReference>
<dbReference type="AlphaFoldDB" id="A0A0F9JJ42"/>
<evidence type="ECO:0000259" key="2">
    <source>
        <dbReference type="Pfam" id="PF14319"/>
    </source>
</evidence>